<evidence type="ECO:0000256" key="1">
    <source>
        <dbReference type="SAM" id="Phobius"/>
    </source>
</evidence>
<gene>
    <name evidence="2" type="ORF">ACFP71_06905</name>
</gene>
<protein>
    <submittedName>
        <fullName evidence="2">Uncharacterized protein</fullName>
    </submittedName>
</protein>
<keyword evidence="3" id="KW-1185">Reference proteome</keyword>
<reference evidence="3" key="1">
    <citation type="journal article" date="2019" name="Int. J. Syst. Evol. Microbiol.">
        <title>The Global Catalogue of Microorganisms (GCM) 10K type strain sequencing project: providing services to taxonomists for standard genome sequencing and annotation.</title>
        <authorList>
            <consortium name="The Broad Institute Genomics Platform"/>
            <consortium name="The Broad Institute Genome Sequencing Center for Infectious Disease"/>
            <person name="Wu L."/>
            <person name="Ma J."/>
        </authorList>
    </citation>
    <scope>NUCLEOTIDE SEQUENCE [LARGE SCALE GENOMIC DNA]</scope>
    <source>
        <strain evidence="3">CCUG 47105</strain>
    </source>
</reference>
<dbReference type="EMBL" id="JBHSTM010000004">
    <property type="protein sequence ID" value="MFC6424547.1"/>
    <property type="molecule type" value="Genomic_DNA"/>
</dbReference>
<organism evidence="2 3">
    <name type="scientific">Oerskovia paurometabola</name>
    <dbReference type="NCBI Taxonomy" id="162170"/>
    <lineage>
        <taxon>Bacteria</taxon>
        <taxon>Bacillati</taxon>
        <taxon>Actinomycetota</taxon>
        <taxon>Actinomycetes</taxon>
        <taxon>Micrococcales</taxon>
        <taxon>Cellulomonadaceae</taxon>
        <taxon>Oerskovia</taxon>
    </lineage>
</organism>
<dbReference type="Proteomes" id="UP001596305">
    <property type="component" value="Unassembled WGS sequence"/>
</dbReference>
<feature type="transmembrane region" description="Helical" evidence="1">
    <location>
        <begin position="123"/>
        <end position="144"/>
    </location>
</feature>
<proteinExistence type="predicted"/>
<evidence type="ECO:0000313" key="2">
    <source>
        <dbReference type="EMBL" id="MFC6424547.1"/>
    </source>
</evidence>
<keyword evidence="1" id="KW-0812">Transmembrane</keyword>
<feature type="transmembrane region" description="Helical" evidence="1">
    <location>
        <begin position="45"/>
        <end position="63"/>
    </location>
</feature>
<comment type="caution">
    <text evidence="2">The sequence shown here is derived from an EMBL/GenBank/DDBJ whole genome shotgun (WGS) entry which is preliminary data.</text>
</comment>
<accession>A0ABW1X8M5</accession>
<evidence type="ECO:0000313" key="3">
    <source>
        <dbReference type="Proteomes" id="UP001596305"/>
    </source>
</evidence>
<feature type="transmembrane region" description="Helical" evidence="1">
    <location>
        <begin position="156"/>
        <end position="174"/>
    </location>
</feature>
<feature type="transmembrane region" description="Helical" evidence="1">
    <location>
        <begin position="83"/>
        <end position="111"/>
    </location>
</feature>
<dbReference type="RefSeq" id="WP_204809497.1">
    <property type="nucleotide sequence ID" value="NZ_BAAAIY010000003.1"/>
</dbReference>
<sequence>MTTTAQYVADLQAQQRAVRHAASLPLFVTTLGVGFLAYCEIATDWWIFPQAFVPAVAFGTLFIGMRVQRQALGVGTGRDRYGLLALTMLALTFFPGPVLSIFVGASLLLGVGLVSLGWRARDLWLLAPGLGLLVVSPLVVHSPLESLAPVLGSRGGGLVLVTVVLLALTVAAFVRERKNTQEAAA</sequence>
<name>A0ABW1X8M5_9CELL</name>
<keyword evidence="1" id="KW-0472">Membrane</keyword>
<keyword evidence="1" id="KW-1133">Transmembrane helix</keyword>
<feature type="transmembrane region" description="Helical" evidence="1">
    <location>
        <begin position="20"/>
        <end position="38"/>
    </location>
</feature>